<keyword evidence="11" id="KW-0732">Signal</keyword>
<evidence type="ECO:0000313" key="14">
    <source>
        <dbReference type="EMBL" id="CBN74990.1"/>
    </source>
</evidence>
<dbReference type="NCBIfam" id="TIGR00963">
    <property type="entry name" value="secA"/>
    <property type="match status" value="1"/>
</dbReference>
<sequence>MKRTAAATSLLLLASSSGASAFVQGTTGRHLPSSASTRLQRQHCCPLRRGGGDHQRRRPCAWAYWTTCSLPRQTRDKTKEFRDRLSKGEGLDDMIEEAFAVVREAAWRVLELRHYDVQLMGGLALHEGKLAEMATGEGKTLVATLPCYLNALAGKGTVLVVTANDYLARRDAETMGQVHRFLGLSVGLIQSTMPEAQRKEAYSCDVTYATNQELGFDYLRDHLTVTQDGTVQTKDFFFCLVDEADSILIDEARTPLIISRSVDAPAQKFATSQKIASVLEKGVHYTVSEKEQSVVLTDKGYDDCDRILGKSMFDPRDPWAPFIINSVKAKEIFTRDKEYIVRDTEVLIVDTFSGRVLEGRRYSDGLHQSIEAKEGITVSKQSQVMAQVTYQALFRSFPKLCGMTGTAMTDANELGTTYGLQVVQERLFPDVVFRNREGANAAMLNEVERLHKDGRPVLIGTTNVGMSDQTAKTLNANPDLVERESEIVGQAGRLGVVTVATNMAGRGTDILLGGNPSVMARIRVRDALAAELLSDEDLAAVPKVGETFFPCELPEDASSALEKAIAACKGDSALFASDNDSIDAGELLSREALEGLVSAACEAGPVEGAGAVAVREAATAVKKSFADALSEEKEKVLELGGLYVVGTARHESRRVDNQLRGRAGRQGDPGATRFFLSLDDDIFRVFGGDQVTKIMDSFRLSDDIPIENKQVSATLDKVQIATEDYFAGIRRTVFSFDEVMNDQRLALYRARDDVIDKEREELRELALEYSAKTCTEIVQGNSASDGTPKAVLSDKLRQFFPLGDASALSAESLTAAYSKGGKDGLLQHALDQAAAATEKKLSDIEAVRAGLSSESARFLTLTQMDDLWCQHLENMNLLKESVSMEVFRGRNPLEEFGAQGKEMFLDLLDNVRRNTVYSLQMYNPSPKTSAAAGADK</sequence>
<dbReference type="Pfam" id="PF07516">
    <property type="entry name" value="SecA_SW"/>
    <property type="match status" value="1"/>
</dbReference>
<dbReference type="PROSITE" id="PS51192">
    <property type="entry name" value="HELICASE_ATP_BIND_1"/>
    <property type="match status" value="1"/>
</dbReference>
<dbReference type="PANTHER" id="PTHR30612">
    <property type="entry name" value="SECA INNER MEMBRANE COMPONENT OF SEC PROTEIN SECRETION SYSTEM"/>
    <property type="match status" value="1"/>
</dbReference>
<dbReference type="InterPro" id="IPR036266">
    <property type="entry name" value="SecA_Wing/Scaffold_sf"/>
</dbReference>
<dbReference type="SUPFAM" id="SSF81886">
    <property type="entry name" value="Helical scaffold and wing domains of SecA"/>
    <property type="match status" value="1"/>
</dbReference>
<dbReference type="Pfam" id="PF01043">
    <property type="entry name" value="SecA_PP_bind"/>
    <property type="match status" value="1"/>
</dbReference>
<feature type="signal peptide" evidence="11">
    <location>
        <begin position="1"/>
        <end position="21"/>
    </location>
</feature>
<dbReference type="GO" id="GO:0006605">
    <property type="term" value="P:protein targeting"/>
    <property type="evidence" value="ECO:0007669"/>
    <property type="project" value="InterPro"/>
</dbReference>
<dbReference type="InterPro" id="IPR011116">
    <property type="entry name" value="SecA_Wing/Scaffold"/>
</dbReference>
<dbReference type="PANTHER" id="PTHR30612:SF0">
    <property type="entry name" value="CHLOROPLAST PROTEIN-TRANSPORTING ATPASE"/>
    <property type="match status" value="1"/>
</dbReference>
<evidence type="ECO:0000256" key="6">
    <source>
        <dbReference type="ARBA" id="ARBA00022927"/>
    </source>
</evidence>
<dbReference type="FunFam" id="3.90.1440.10:FF:000003">
    <property type="entry name" value="Preprotein translocase SecA subunit"/>
    <property type="match status" value="1"/>
</dbReference>
<feature type="domain" description="SecA family profile" evidence="13">
    <location>
        <begin position="34"/>
        <end position="707"/>
    </location>
</feature>
<dbReference type="CDD" id="cd17928">
    <property type="entry name" value="DEXDc_SecA"/>
    <property type="match status" value="1"/>
</dbReference>
<proteinExistence type="inferred from homology"/>
<evidence type="ECO:0000259" key="13">
    <source>
        <dbReference type="PROSITE" id="PS51196"/>
    </source>
</evidence>
<dbReference type="InterPro" id="IPR000185">
    <property type="entry name" value="SecA"/>
</dbReference>
<dbReference type="InterPro" id="IPR027417">
    <property type="entry name" value="P-loop_NTPase"/>
</dbReference>
<accession>D8LR85</accession>
<dbReference type="Pfam" id="PF21090">
    <property type="entry name" value="P-loop_SecA"/>
    <property type="match status" value="1"/>
</dbReference>
<evidence type="ECO:0000256" key="8">
    <source>
        <dbReference type="ARBA" id="ARBA00023010"/>
    </source>
</evidence>
<keyword evidence="3 10" id="KW-0813">Transport</keyword>
<evidence type="ECO:0000256" key="10">
    <source>
        <dbReference type="RuleBase" id="RU003874"/>
    </source>
</evidence>
<dbReference type="OrthoDB" id="27934at2759"/>
<evidence type="ECO:0000256" key="5">
    <source>
        <dbReference type="ARBA" id="ARBA00022840"/>
    </source>
</evidence>
<dbReference type="EMBL" id="FN648863">
    <property type="protein sequence ID" value="CBN74990.1"/>
    <property type="molecule type" value="Genomic_DNA"/>
</dbReference>
<dbReference type="InterPro" id="IPR036670">
    <property type="entry name" value="SecA_X-link_sf"/>
</dbReference>
<gene>
    <name evidence="14" type="primary">SecA</name>
    <name evidence="14" type="ORF">Esi_0064_0012</name>
</gene>
<keyword evidence="4 10" id="KW-0547">Nucleotide-binding</keyword>
<evidence type="ECO:0000313" key="15">
    <source>
        <dbReference type="Proteomes" id="UP000002630"/>
    </source>
</evidence>
<comment type="subcellular location">
    <subcellularLocation>
        <location evidence="1">Membrane</location>
        <topology evidence="1">Peripheral membrane protein</topology>
    </subcellularLocation>
</comment>
<dbReference type="InterPro" id="IPR014001">
    <property type="entry name" value="Helicase_ATP-bd"/>
</dbReference>
<evidence type="ECO:0000256" key="3">
    <source>
        <dbReference type="ARBA" id="ARBA00022448"/>
    </source>
</evidence>
<evidence type="ECO:0000256" key="4">
    <source>
        <dbReference type="ARBA" id="ARBA00022741"/>
    </source>
</evidence>
<dbReference type="SUPFAM" id="SSF81767">
    <property type="entry name" value="Pre-protein crosslinking domain of SecA"/>
    <property type="match status" value="1"/>
</dbReference>
<feature type="chain" id="PRO_5003117436" description="Protein translocase subunit SecA" evidence="11">
    <location>
        <begin position="22"/>
        <end position="936"/>
    </location>
</feature>
<dbReference type="PROSITE" id="PS51196">
    <property type="entry name" value="SECA_MOTOR_DEAD"/>
    <property type="match status" value="1"/>
</dbReference>
<dbReference type="Proteomes" id="UP000002630">
    <property type="component" value="Linkage Group LG16"/>
</dbReference>
<protein>
    <recommendedName>
        <fullName evidence="10">Protein translocase subunit SecA</fullName>
    </recommendedName>
</protein>
<evidence type="ECO:0000256" key="11">
    <source>
        <dbReference type="SAM" id="SignalP"/>
    </source>
</evidence>
<dbReference type="GO" id="GO:0016020">
    <property type="term" value="C:membrane"/>
    <property type="evidence" value="ECO:0007669"/>
    <property type="project" value="UniProtKB-SubCell"/>
</dbReference>
<dbReference type="SMART" id="SM00957">
    <property type="entry name" value="SecA_DEAD"/>
    <property type="match status" value="1"/>
</dbReference>
<evidence type="ECO:0000256" key="7">
    <source>
        <dbReference type="ARBA" id="ARBA00022967"/>
    </source>
</evidence>
<organism evidence="14 15">
    <name type="scientific">Ectocarpus siliculosus</name>
    <name type="common">Brown alga</name>
    <name type="synonym">Conferva siliculosa</name>
    <dbReference type="NCBI Taxonomy" id="2880"/>
    <lineage>
        <taxon>Eukaryota</taxon>
        <taxon>Sar</taxon>
        <taxon>Stramenopiles</taxon>
        <taxon>Ochrophyta</taxon>
        <taxon>PX clade</taxon>
        <taxon>Phaeophyceae</taxon>
        <taxon>Ectocarpales</taxon>
        <taxon>Ectocarpaceae</taxon>
        <taxon>Ectocarpus</taxon>
    </lineage>
</organism>
<dbReference type="AlphaFoldDB" id="D8LR85"/>
<dbReference type="GO" id="GO:0006886">
    <property type="term" value="P:intracellular protein transport"/>
    <property type="evidence" value="ECO:0007669"/>
    <property type="project" value="InterPro"/>
</dbReference>
<dbReference type="PRINTS" id="PR00906">
    <property type="entry name" value="SECA"/>
</dbReference>
<feature type="domain" description="Helicase ATP-binding" evidence="12">
    <location>
        <begin position="120"/>
        <end position="272"/>
    </location>
</feature>
<evidence type="ECO:0000256" key="9">
    <source>
        <dbReference type="ARBA" id="ARBA00023136"/>
    </source>
</evidence>
<dbReference type="SUPFAM" id="SSF52540">
    <property type="entry name" value="P-loop containing nucleoside triphosphate hydrolases"/>
    <property type="match status" value="2"/>
</dbReference>
<evidence type="ECO:0000256" key="1">
    <source>
        <dbReference type="ARBA" id="ARBA00004170"/>
    </source>
</evidence>
<dbReference type="Gene3D" id="1.10.3060.10">
    <property type="entry name" value="Helical scaffold and wing domains of SecA"/>
    <property type="match status" value="1"/>
</dbReference>
<dbReference type="eggNOG" id="ENOG502QS7I">
    <property type="taxonomic scope" value="Eukaryota"/>
</dbReference>
<keyword evidence="9" id="KW-0472">Membrane</keyword>
<reference evidence="14 15" key="1">
    <citation type="journal article" date="2010" name="Nature">
        <title>The Ectocarpus genome and the independent evolution of multicellularity in brown algae.</title>
        <authorList>
            <person name="Cock J.M."/>
            <person name="Sterck L."/>
            <person name="Rouze P."/>
            <person name="Scornet D."/>
            <person name="Allen A.E."/>
            <person name="Amoutzias G."/>
            <person name="Anthouard V."/>
            <person name="Artiguenave F."/>
            <person name="Aury J.M."/>
            <person name="Badger J.H."/>
            <person name="Beszteri B."/>
            <person name="Billiau K."/>
            <person name="Bonnet E."/>
            <person name="Bothwell J.H."/>
            <person name="Bowler C."/>
            <person name="Boyen C."/>
            <person name="Brownlee C."/>
            <person name="Carrano C.J."/>
            <person name="Charrier B."/>
            <person name="Cho G.Y."/>
            <person name="Coelho S.M."/>
            <person name="Collen J."/>
            <person name="Corre E."/>
            <person name="Da Silva C."/>
            <person name="Delage L."/>
            <person name="Delaroque N."/>
            <person name="Dittami S.M."/>
            <person name="Doulbeau S."/>
            <person name="Elias M."/>
            <person name="Farnham G."/>
            <person name="Gachon C.M."/>
            <person name="Gschloessl B."/>
            <person name="Heesch S."/>
            <person name="Jabbari K."/>
            <person name="Jubin C."/>
            <person name="Kawai H."/>
            <person name="Kimura K."/>
            <person name="Kloareg B."/>
            <person name="Kupper F.C."/>
            <person name="Lang D."/>
            <person name="Le Bail A."/>
            <person name="Leblanc C."/>
            <person name="Lerouge P."/>
            <person name="Lohr M."/>
            <person name="Lopez P.J."/>
            <person name="Martens C."/>
            <person name="Maumus F."/>
            <person name="Michel G."/>
            <person name="Miranda-Saavedra D."/>
            <person name="Morales J."/>
            <person name="Moreau H."/>
            <person name="Motomura T."/>
            <person name="Nagasato C."/>
            <person name="Napoli C.A."/>
            <person name="Nelson D.R."/>
            <person name="Nyvall-Collen P."/>
            <person name="Peters A.F."/>
            <person name="Pommier C."/>
            <person name="Potin P."/>
            <person name="Poulain J."/>
            <person name="Quesneville H."/>
            <person name="Read B."/>
            <person name="Rensing S.A."/>
            <person name="Ritter A."/>
            <person name="Rousvoal S."/>
            <person name="Samanta M."/>
            <person name="Samson G."/>
            <person name="Schroeder D.C."/>
            <person name="Segurens B."/>
            <person name="Strittmatter M."/>
            <person name="Tonon T."/>
            <person name="Tregear J.W."/>
            <person name="Valentin K."/>
            <person name="von Dassow P."/>
            <person name="Yamagishi T."/>
            <person name="Van de Peer Y."/>
            <person name="Wincker P."/>
        </authorList>
    </citation>
    <scope>NUCLEOTIDE SEQUENCE [LARGE SCALE GENOMIC DNA]</scope>
    <source>
        <strain evidence="15">Ec32 / CCAP1310/4</strain>
    </source>
</reference>
<dbReference type="InterPro" id="IPR020937">
    <property type="entry name" value="SecA_CS"/>
</dbReference>
<keyword evidence="7" id="KW-1278">Translocase</keyword>
<keyword evidence="5 10" id="KW-0067">ATP-binding</keyword>
<dbReference type="InterPro" id="IPR014018">
    <property type="entry name" value="SecA_motor_DEAD"/>
</dbReference>
<dbReference type="InParanoid" id="D8LR85"/>
<dbReference type="STRING" id="2880.D8LR85"/>
<dbReference type="Gene3D" id="3.40.50.300">
    <property type="entry name" value="P-loop containing nucleotide triphosphate hydrolases"/>
    <property type="match status" value="2"/>
</dbReference>
<name>D8LR85_ECTSI</name>
<dbReference type="FunFam" id="3.40.50.300:FF:000429">
    <property type="entry name" value="Preprotein translocase subunit SecA"/>
    <property type="match status" value="1"/>
</dbReference>
<keyword evidence="6 10" id="KW-0653">Protein transport</keyword>
<dbReference type="EMBL" id="FN649741">
    <property type="protein sequence ID" value="CBN74990.1"/>
    <property type="molecule type" value="Genomic_DNA"/>
</dbReference>
<dbReference type="SMART" id="SM00958">
    <property type="entry name" value="SecA_PP_bind"/>
    <property type="match status" value="1"/>
</dbReference>
<dbReference type="InterPro" id="IPR011115">
    <property type="entry name" value="SecA_DEAD"/>
</dbReference>
<evidence type="ECO:0000259" key="12">
    <source>
        <dbReference type="PROSITE" id="PS51192"/>
    </source>
</evidence>
<evidence type="ECO:0000256" key="2">
    <source>
        <dbReference type="ARBA" id="ARBA00007650"/>
    </source>
</evidence>
<dbReference type="PROSITE" id="PS01312">
    <property type="entry name" value="SECA"/>
    <property type="match status" value="1"/>
</dbReference>
<dbReference type="InterPro" id="IPR044722">
    <property type="entry name" value="SecA_SF2_C"/>
</dbReference>
<dbReference type="Gene3D" id="3.90.1440.10">
    <property type="entry name" value="SecA, preprotein cross-linking domain"/>
    <property type="match status" value="1"/>
</dbReference>
<keyword evidence="8 10" id="KW-0811">Translocation</keyword>
<comment type="similarity">
    <text evidence="2 10">Belongs to the SecA family.</text>
</comment>
<dbReference type="InterPro" id="IPR011130">
    <property type="entry name" value="SecA_preprotein_X-link_dom"/>
</dbReference>
<dbReference type="GO" id="GO:0005524">
    <property type="term" value="F:ATP binding"/>
    <property type="evidence" value="ECO:0007669"/>
    <property type="project" value="UniProtKB-KW"/>
</dbReference>
<keyword evidence="15" id="KW-1185">Reference proteome</keyword>
<dbReference type="OMA" id="MVHYDVQ"/>
<dbReference type="HAMAP" id="MF_01382">
    <property type="entry name" value="SecA"/>
    <property type="match status" value="1"/>
</dbReference>
<dbReference type="Pfam" id="PF07517">
    <property type="entry name" value="SecA_DEAD"/>
    <property type="match status" value="1"/>
</dbReference>
<dbReference type="GO" id="GO:0017038">
    <property type="term" value="P:protein import"/>
    <property type="evidence" value="ECO:0007669"/>
    <property type="project" value="InterPro"/>
</dbReference>